<organism evidence="2 3">
    <name type="scientific">Lactobacillus phage iLp1308</name>
    <dbReference type="NCBI Taxonomy" id="1739611"/>
    <lineage>
        <taxon>Viruses</taxon>
        <taxon>Duplodnaviria</taxon>
        <taxon>Heunggongvirae</taxon>
        <taxon>Uroviricota</taxon>
        <taxon>Caudoviricetes</taxon>
        <taxon>Colunavirus</taxon>
        <taxon>Colunavirus iLp1308</taxon>
    </lineage>
</organism>
<proteinExistence type="predicted"/>
<protein>
    <submittedName>
        <fullName evidence="2">Uncharacterized protein</fullName>
    </submittedName>
</protein>
<sequence length="23" mass="2461">MNKLVIMKKAAGVQTNGEKGSKQ</sequence>
<keyword evidence="3" id="KW-1185">Reference proteome</keyword>
<accession>A0A0P0I3I0</accession>
<evidence type="ECO:0000313" key="2">
    <source>
        <dbReference type="EMBL" id="ALJ97925.1"/>
    </source>
</evidence>
<dbReference type="EMBL" id="KR905070">
    <property type="protein sequence ID" value="ALJ97925.1"/>
    <property type="molecule type" value="Genomic_DNA"/>
</dbReference>
<feature type="region of interest" description="Disordered" evidence="1">
    <location>
        <begin position="1"/>
        <end position="23"/>
    </location>
</feature>
<dbReference type="GeneID" id="26635272"/>
<reference evidence="2 3" key="1">
    <citation type="journal article" date="2016" name="Appl. Environ. Microbiol.">
        <title>Genomic Diversity of Phages Infecting Probiotic Strains of Lactobacillus paracasei.</title>
        <authorList>
            <person name="Mercanti D.J."/>
            <person name="Rousseau G.M."/>
            <person name="Capra M.L."/>
            <person name="Quiberoni A."/>
            <person name="Tremblay D.M."/>
            <person name="Labrie S.J."/>
            <person name="Moineau S."/>
        </authorList>
    </citation>
    <scope>NUCLEOTIDE SEQUENCE [LARGE SCALE GENOMIC DNA]</scope>
</reference>
<dbReference type="KEGG" id="vg:26635272"/>
<evidence type="ECO:0000313" key="3">
    <source>
        <dbReference type="Proteomes" id="UP000202993"/>
    </source>
</evidence>
<feature type="compositionally biased region" description="Polar residues" evidence="1">
    <location>
        <begin position="13"/>
        <end position="23"/>
    </location>
</feature>
<name>A0A0P0I3I0_9CAUD</name>
<evidence type="ECO:0000256" key="1">
    <source>
        <dbReference type="SAM" id="MobiDB-lite"/>
    </source>
</evidence>
<dbReference type="Proteomes" id="UP000202993">
    <property type="component" value="Segment"/>
</dbReference>
<gene>
    <name evidence="2" type="ORF">iLP1308_33</name>
</gene>
<dbReference type="RefSeq" id="YP_009208869.1">
    <property type="nucleotide sequence ID" value="NC_028911.1"/>
</dbReference>